<dbReference type="RefSeq" id="WP_116608269.1">
    <property type="nucleotide sequence ID" value="NZ_JAVDXT010000007.1"/>
</dbReference>
<evidence type="ECO:0000313" key="4">
    <source>
        <dbReference type="EMBL" id="MDR7380242.1"/>
    </source>
</evidence>
<dbReference type="Pfam" id="PF14246">
    <property type="entry name" value="TetR_C_7"/>
    <property type="match status" value="1"/>
</dbReference>
<reference evidence="4 5" key="1">
    <citation type="submission" date="2023-07" db="EMBL/GenBank/DDBJ databases">
        <title>Sorghum-associated microbial communities from plants grown in Nebraska, USA.</title>
        <authorList>
            <person name="Schachtman D."/>
        </authorList>
    </citation>
    <scope>NUCLEOTIDE SEQUENCE [LARGE SCALE GENOMIC DNA]</scope>
    <source>
        <strain evidence="4 5">BE313</strain>
    </source>
</reference>
<dbReference type="SUPFAM" id="SSF46689">
    <property type="entry name" value="Homeodomain-like"/>
    <property type="match status" value="1"/>
</dbReference>
<sequence length="202" mass="22439">MKVRTDAKRDAILRTAGEVFLEMGYERTSMAEIAARVGGSKATLYGYFPSKEALFMTLAHQFGADHIDPAMDELMAAVDEDLTTVLERFCERLLVFLSAAETISAHRLVLAEAGHSDVGRLFYEAGQKQGMEIMGGYLQSLMDRGHLRQADPVIAAQHLGSLVHSEVDHRYFYRDLPELSPEQIKGMVARAVQVFLGGYSPR</sequence>
<dbReference type="PANTHER" id="PTHR30055">
    <property type="entry name" value="HTH-TYPE TRANSCRIPTIONAL REGULATOR RUTR"/>
    <property type="match status" value="1"/>
</dbReference>
<keyword evidence="1 2" id="KW-0238">DNA-binding</keyword>
<dbReference type="InterPro" id="IPR039536">
    <property type="entry name" value="TetR_C_Proteobacteria"/>
</dbReference>
<accession>A0ABU2CFY8</accession>
<dbReference type="InterPro" id="IPR009057">
    <property type="entry name" value="Homeodomain-like_sf"/>
</dbReference>
<evidence type="ECO:0000313" key="5">
    <source>
        <dbReference type="Proteomes" id="UP001180487"/>
    </source>
</evidence>
<dbReference type="PROSITE" id="PS50977">
    <property type="entry name" value="HTH_TETR_2"/>
    <property type="match status" value="1"/>
</dbReference>
<dbReference type="PANTHER" id="PTHR30055:SF119">
    <property type="entry name" value="NALC"/>
    <property type="match status" value="1"/>
</dbReference>
<dbReference type="Gene3D" id="1.10.357.10">
    <property type="entry name" value="Tetracycline Repressor, domain 2"/>
    <property type="match status" value="1"/>
</dbReference>
<dbReference type="Pfam" id="PF00440">
    <property type="entry name" value="TetR_N"/>
    <property type="match status" value="1"/>
</dbReference>
<organism evidence="4 5">
    <name type="scientific">Rhodoferax ferrireducens</name>
    <dbReference type="NCBI Taxonomy" id="192843"/>
    <lineage>
        <taxon>Bacteria</taxon>
        <taxon>Pseudomonadati</taxon>
        <taxon>Pseudomonadota</taxon>
        <taxon>Betaproteobacteria</taxon>
        <taxon>Burkholderiales</taxon>
        <taxon>Comamonadaceae</taxon>
        <taxon>Rhodoferax</taxon>
    </lineage>
</organism>
<dbReference type="PRINTS" id="PR00455">
    <property type="entry name" value="HTHTETR"/>
</dbReference>
<feature type="domain" description="HTH tetR-type" evidence="3">
    <location>
        <begin position="6"/>
        <end position="66"/>
    </location>
</feature>
<proteinExistence type="predicted"/>
<dbReference type="InterPro" id="IPR036271">
    <property type="entry name" value="Tet_transcr_reg_TetR-rel_C_sf"/>
</dbReference>
<gene>
    <name evidence="4" type="ORF">J2X19_004944</name>
</gene>
<evidence type="ECO:0000259" key="3">
    <source>
        <dbReference type="PROSITE" id="PS50977"/>
    </source>
</evidence>
<comment type="caution">
    <text evidence="4">The sequence shown here is derived from an EMBL/GenBank/DDBJ whole genome shotgun (WGS) entry which is preliminary data.</text>
</comment>
<dbReference type="EMBL" id="JAVDXT010000007">
    <property type="protein sequence ID" value="MDR7380242.1"/>
    <property type="molecule type" value="Genomic_DNA"/>
</dbReference>
<dbReference type="Gene3D" id="1.10.10.60">
    <property type="entry name" value="Homeodomain-like"/>
    <property type="match status" value="1"/>
</dbReference>
<evidence type="ECO:0000256" key="2">
    <source>
        <dbReference type="PROSITE-ProRule" id="PRU00335"/>
    </source>
</evidence>
<dbReference type="Proteomes" id="UP001180487">
    <property type="component" value="Unassembled WGS sequence"/>
</dbReference>
<evidence type="ECO:0000256" key="1">
    <source>
        <dbReference type="ARBA" id="ARBA00023125"/>
    </source>
</evidence>
<dbReference type="InterPro" id="IPR001647">
    <property type="entry name" value="HTH_TetR"/>
</dbReference>
<dbReference type="SUPFAM" id="SSF48498">
    <property type="entry name" value="Tetracyclin repressor-like, C-terminal domain"/>
    <property type="match status" value="1"/>
</dbReference>
<feature type="DNA-binding region" description="H-T-H motif" evidence="2">
    <location>
        <begin position="29"/>
        <end position="48"/>
    </location>
</feature>
<keyword evidence="5" id="KW-1185">Reference proteome</keyword>
<dbReference type="InterPro" id="IPR050109">
    <property type="entry name" value="HTH-type_TetR-like_transc_reg"/>
</dbReference>
<protein>
    <submittedName>
        <fullName evidence="4">AcrR family transcriptional regulator</fullName>
    </submittedName>
</protein>
<name>A0ABU2CFY8_9BURK</name>